<dbReference type="EMBL" id="LR746267">
    <property type="protein sequence ID" value="CAA7395254.1"/>
    <property type="molecule type" value="Genomic_DNA"/>
</dbReference>
<name>A0A7I8IME1_SPIIN</name>
<dbReference type="PROSITE" id="PS51375">
    <property type="entry name" value="PPR"/>
    <property type="match status" value="11"/>
</dbReference>
<feature type="repeat" description="PPR" evidence="3">
    <location>
        <begin position="147"/>
        <end position="181"/>
    </location>
</feature>
<dbReference type="Pfam" id="PF01535">
    <property type="entry name" value="PPR"/>
    <property type="match status" value="2"/>
</dbReference>
<dbReference type="InterPro" id="IPR033443">
    <property type="entry name" value="PROP1-like_PPR_dom"/>
</dbReference>
<keyword evidence="2" id="KW-0677">Repeat</keyword>
<feature type="repeat" description="PPR" evidence="3">
    <location>
        <begin position="465"/>
        <end position="499"/>
    </location>
</feature>
<evidence type="ECO:0000313" key="6">
    <source>
        <dbReference type="EMBL" id="CAA7395254.1"/>
    </source>
</evidence>
<gene>
    <name evidence="5" type="ORF">SI7747_04005409</name>
    <name evidence="6" type="ORF">SI8410_04005915</name>
</gene>
<dbReference type="Proteomes" id="UP000663760">
    <property type="component" value="Chromosome 4"/>
</dbReference>
<dbReference type="NCBIfam" id="TIGR00756">
    <property type="entry name" value="PPR"/>
    <property type="match status" value="10"/>
</dbReference>
<feature type="repeat" description="PPR" evidence="3">
    <location>
        <begin position="570"/>
        <end position="604"/>
    </location>
</feature>
<organism evidence="5">
    <name type="scientific">Spirodela intermedia</name>
    <name type="common">Intermediate duckweed</name>
    <dbReference type="NCBI Taxonomy" id="51605"/>
    <lineage>
        <taxon>Eukaryota</taxon>
        <taxon>Viridiplantae</taxon>
        <taxon>Streptophyta</taxon>
        <taxon>Embryophyta</taxon>
        <taxon>Tracheophyta</taxon>
        <taxon>Spermatophyta</taxon>
        <taxon>Magnoliopsida</taxon>
        <taxon>Liliopsida</taxon>
        <taxon>Araceae</taxon>
        <taxon>Lemnoideae</taxon>
        <taxon>Spirodela</taxon>
    </lineage>
</organism>
<dbReference type="Pfam" id="PF17177">
    <property type="entry name" value="PPR_long"/>
    <property type="match status" value="1"/>
</dbReference>
<reference evidence="5" key="1">
    <citation type="submission" date="2019-12" db="EMBL/GenBank/DDBJ databases">
        <authorList>
            <person name="Scholz U."/>
            <person name="Mascher M."/>
            <person name="Fiebig A."/>
        </authorList>
    </citation>
    <scope>NUCLEOTIDE SEQUENCE</scope>
</reference>
<evidence type="ECO:0000256" key="2">
    <source>
        <dbReference type="ARBA" id="ARBA00022737"/>
    </source>
</evidence>
<feature type="repeat" description="PPR" evidence="3">
    <location>
        <begin position="709"/>
        <end position="743"/>
    </location>
</feature>
<dbReference type="InterPro" id="IPR002885">
    <property type="entry name" value="PPR_rpt"/>
</dbReference>
<dbReference type="PANTHER" id="PTHR46128:SF218">
    <property type="entry name" value="PENTACOTRIPEPTIDE-REPEAT REGION OF PRORP DOMAIN-CONTAINING PROTEIN"/>
    <property type="match status" value="1"/>
</dbReference>
<evidence type="ECO:0000313" key="5">
    <source>
        <dbReference type="EMBL" id="CAA2619242.1"/>
    </source>
</evidence>
<feature type="repeat" description="PPR" evidence="3">
    <location>
        <begin position="364"/>
        <end position="398"/>
    </location>
</feature>
<keyword evidence="7" id="KW-1185">Reference proteome</keyword>
<sequence>MSSCCCFSGLVSSRTLGSALAAVPRDGVQSLDDILLVMARKENRVSGRMRMSTRVDAAVVNKGSDGAGNCRSVDGARRQAKWISYGGCIPSILRALEAVRDLDEALKPWEESLSDKERSIILHEQFDWERALEIFEWFKRKKCYKLNVIHYNIMLRILGRERKWDLVKSLWCEMQADGTAPSNPTYGTLIDVFSKGGMEKGALLWLADMYKRGMEPDEVTMGIVMQTHKKAGQFREAQQFFKIWSSSTSDSSSMQGNLSSHTYNALIDIHGKAGQLKEASDLFAEMLKQGIVPNTVTFNTMIHICGNHGQLEEVAALLGKMEEIRCFPDSRTYNILISIYVKSDDIDAAAGSFSKMKASGLLPDAVSYRTLLYAFSIRQMIKEAETLVMEMEDQGIEMDEYTQTALTRMYVDVGMLEKSWLWFLRFQHEMSSECYAATIDAFGVHGHLSLAEKAFGCSVVKQKLSVLVLNVMIKAYGIAKNTAKACETFDSMEKYGFSPDKCAYNSIVQILCSAELPHRAKFYVRKMQEAGFMSDCVPYCSVISSFARIGKVGMAEELFREMTEFRVQPDIVVFGTLINAFAEAGNIRKVNEYVDSMKGAGFAVNSIICNSLIRLYTNIGDLHEAQETYKLLQSFEKGPDVFASNCMIDLYSENSMVREAEGIFDSLQKTGEANEFSFSMMVNMYKKAGEFGKALAIAQEMRGKALLSDALSYNTLIGLYASDGRMKEAAQLFIEMLHLGVLPNDSTFASLGIGLVKRGVSKGAIKHLELARKKDVQTGLQAWKETIYSVIGLSGDATDLGTRVGDFLKMDSAAGSVLLGGIQTLSKPVNPKQCSYG</sequence>
<dbReference type="PANTHER" id="PTHR46128">
    <property type="entry name" value="MITOCHONDRIAL GROUP I INTRON SPLICING FACTOR CCM1"/>
    <property type="match status" value="1"/>
</dbReference>
<dbReference type="InterPro" id="IPR011990">
    <property type="entry name" value="TPR-like_helical_dom_sf"/>
</dbReference>
<evidence type="ECO:0000256" key="1">
    <source>
        <dbReference type="ARBA" id="ARBA00007626"/>
    </source>
</evidence>
<feature type="repeat" description="PPR" evidence="3">
    <location>
        <begin position="329"/>
        <end position="363"/>
    </location>
</feature>
<feature type="domain" description="PROP1-like PPR" evidence="4">
    <location>
        <begin position="480"/>
        <end position="636"/>
    </location>
</feature>
<dbReference type="EMBL" id="LR743591">
    <property type="protein sequence ID" value="CAA2619242.1"/>
    <property type="molecule type" value="Genomic_DNA"/>
</dbReference>
<proteinExistence type="inferred from homology"/>
<feature type="repeat" description="PPR" evidence="3">
    <location>
        <begin position="259"/>
        <end position="293"/>
    </location>
</feature>
<accession>A0A7I8IME1</accession>
<feature type="repeat" description="PPR" evidence="3">
    <location>
        <begin position="674"/>
        <end position="708"/>
    </location>
</feature>
<evidence type="ECO:0000259" key="4">
    <source>
        <dbReference type="Pfam" id="PF17177"/>
    </source>
</evidence>
<feature type="repeat" description="PPR" evidence="3">
    <location>
        <begin position="182"/>
        <end position="216"/>
    </location>
</feature>
<protein>
    <recommendedName>
        <fullName evidence="4">PROP1-like PPR domain-containing protein</fullName>
    </recommendedName>
</protein>
<evidence type="ECO:0000256" key="3">
    <source>
        <dbReference type="PROSITE-ProRule" id="PRU00708"/>
    </source>
</evidence>
<dbReference type="InterPro" id="IPR050872">
    <property type="entry name" value="PPR_P_subfamily"/>
</dbReference>
<feature type="repeat" description="PPR" evidence="3">
    <location>
        <begin position="294"/>
        <end position="328"/>
    </location>
</feature>
<evidence type="ECO:0000313" key="7">
    <source>
        <dbReference type="Proteomes" id="UP000663760"/>
    </source>
</evidence>
<feature type="repeat" description="PPR" evidence="3">
    <location>
        <begin position="535"/>
        <end position="569"/>
    </location>
</feature>
<dbReference type="Gene3D" id="1.25.40.10">
    <property type="entry name" value="Tetratricopeptide repeat domain"/>
    <property type="match status" value="6"/>
</dbReference>
<comment type="similarity">
    <text evidence="1">Belongs to the PPR family. P subfamily.</text>
</comment>
<dbReference type="Pfam" id="PF13041">
    <property type="entry name" value="PPR_2"/>
    <property type="match status" value="4"/>
</dbReference>
<dbReference type="OrthoDB" id="185373at2759"/>
<dbReference type="AlphaFoldDB" id="A0A7I8IME1"/>